<proteinExistence type="predicted"/>
<evidence type="ECO:0000313" key="2">
    <source>
        <dbReference type="EMBL" id="MOY35740.1"/>
    </source>
</evidence>
<reference evidence="2" key="1">
    <citation type="submission" date="2019-04" db="EMBL/GenBank/DDBJ databases">
        <title>An insight into the mialome of Ixodes scapularis.</title>
        <authorList>
            <person name="Ribeiro J.M."/>
            <person name="Mather T.N."/>
            <person name="Karim S."/>
        </authorList>
    </citation>
    <scope>NUCLEOTIDE SEQUENCE</scope>
</reference>
<organism evidence="2">
    <name type="scientific">Ixodes scapularis</name>
    <name type="common">Black-legged tick</name>
    <name type="synonym">Deer tick</name>
    <dbReference type="NCBI Taxonomy" id="6945"/>
    <lineage>
        <taxon>Eukaryota</taxon>
        <taxon>Metazoa</taxon>
        <taxon>Ecdysozoa</taxon>
        <taxon>Arthropoda</taxon>
        <taxon>Chelicerata</taxon>
        <taxon>Arachnida</taxon>
        <taxon>Acari</taxon>
        <taxon>Parasitiformes</taxon>
        <taxon>Ixodida</taxon>
        <taxon>Ixodoidea</taxon>
        <taxon>Ixodidae</taxon>
        <taxon>Ixodinae</taxon>
        <taxon>Ixodes</taxon>
    </lineage>
</organism>
<accession>A0A4D5RF26</accession>
<dbReference type="AlphaFoldDB" id="A0A4D5RF26"/>
<keyword evidence="1" id="KW-0732">Signal</keyword>
<feature type="signal peptide" evidence="1">
    <location>
        <begin position="1"/>
        <end position="18"/>
    </location>
</feature>
<dbReference type="EMBL" id="GHJT01001769">
    <property type="protein sequence ID" value="MOY35740.1"/>
    <property type="molecule type" value="Transcribed_RNA"/>
</dbReference>
<evidence type="ECO:0000256" key="1">
    <source>
        <dbReference type="SAM" id="SignalP"/>
    </source>
</evidence>
<protein>
    <submittedName>
        <fullName evidence="2">Putative secreted protein</fullName>
    </submittedName>
</protein>
<feature type="chain" id="PRO_5020024724" evidence="1">
    <location>
        <begin position="19"/>
        <end position="84"/>
    </location>
</feature>
<sequence>MVIIVDASILSCLHLLHTTNVLPSWQHVPCGSQPAIKKTHAPVRHGRWQCLPGTTATSEYMACTNITWPDTMRKRHVRAYPPLR</sequence>
<name>A0A4D5RF26_IXOSC</name>